<organism evidence="7 8">
    <name type="scientific">Rhodanobacter umsongensis</name>
    <dbReference type="NCBI Taxonomy" id="633153"/>
    <lineage>
        <taxon>Bacteria</taxon>
        <taxon>Pseudomonadati</taxon>
        <taxon>Pseudomonadota</taxon>
        <taxon>Gammaproteobacteria</taxon>
        <taxon>Lysobacterales</taxon>
        <taxon>Rhodanobacteraceae</taxon>
        <taxon>Rhodanobacter</taxon>
    </lineage>
</organism>
<feature type="transmembrane region" description="Helical" evidence="5">
    <location>
        <begin position="12"/>
        <end position="31"/>
    </location>
</feature>
<keyword evidence="3 5" id="KW-1133">Transmembrane helix</keyword>
<reference evidence="8" key="1">
    <citation type="journal article" date="2019" name="Int. J. Syst. Evol. Microbiol.">
        <title>The Global Catalogue of Microorganisms (GCM) 10K type strain sequencing project: providing services to taxonomists for standard genome sequencing and annotation.</title>
        <authorList>
            <consortium name="The Broad Institute Genomics Platform"/>
            <consortium name="The Broad Institute Genome Sequencing Center for Infectious Disease"/>
            <person name="Wu L."/>
            <person name="Ma J."/>
        </authorList>
    </citation>
    <scope>NUCLEOTIDE SEQUENCE [LARGE SCALE GENOMIC DNA]</scope>
    <source>
        <strain evidence="8">JCM 17130</strain>
    </source>
</reference>
<comment type="caution">
    <text evidence="7">The sequence shown here is derived from an EMBL/GenBank/DDBJ whole genome shotgun (WGS) entry which is preliminary data.</text>
</comment>
<keyword evidence="2 5" id="KW-0812">Transmembrane</keyword>
<dbReference type="EC" id="1.-.-.-" evidence="7"/>
<gene>
    <name evidence="7" type="ORF">ACFPME_01920</name>
</gene>
<feature type="transmembrane region" description="Helical" evidence="5">
    <location>
        <begin position="112"/>
        <end position="138"/>
    </location>
</feature>
<dbReference type="RefSeq" id="WP_377301463.1">
    <property type="nucleotide sequence ID" value="NZ_JBHSMK010000002.1"/>
</dbReference>
<evidence type="ECO:0000259" key="6">
    <source>
        <dbReference type="Pfam" id="PF04116"/>
    </source>
</evidence>
<comment type="subcellular location">
    <subcellularLocation>
        <location evidence="1">Membrane</location>
    </subcellularLocation>
</comment>
<evidence type="ECO:0000256" key="2">
    <source>
        <dbReference type="ARBA" id="ARBA00022692"/>
    </source>
</evidence>
<dbReference type="InterPro" id="IPR050307">
    <property type="entry name" value="Sterol_Desaturase_Related"/>
</dbReference>
<keyword evidence="7" id="KW-0560">Oxidoreductase</keyword>
<dbReference type="Proteomes" id="UP001596013">
    <property type="component" value="Unassembled WGS sequence"/>
</dbReference>
<keyword evidence="4 5" id="KW-0472">Membrane</keyword>
<dbReference type="EMBL" id="JBHSMK010000002">
    <property type="protein sequence ID" value="MFC5435295.1"/>
    <property type="molecule type" value="Genomic_DNA"/>
</dbReference>
<proteinExistence type="predicted"/>
<name>A0ABW0JH67_9GAMM</name>
<dbReference type="InterPro" id="IPR006694">
    <property type="entry name" value="Fatty_acid_hydroxylase"/>
</dbReference>
<feature type="domain" description="Fatty acid hydroxylase" evidence="6">
    <location>
        <begin position="53"/>
        <end position="184"/>
    </location>
</feature>
<keyword evidence="8" id="KW-1185">Reference proteome</keyword>
<evidence type="ECO:0000256" key="3">
    <source>
        <dbReference type="ARBA" id="ARBA00022989"/>
    </source>
</evidence>
<dbReference type="PANTHER" id="PTHR11863">
    <property type="entry name" value="STEROL DESATURASE"/>
    <property type="match status" value="1"/>
</dbReference>
<accession>A0ABW0JH67</accession>
<dbReference type="GO" id="GO:0016491">
    <property type="term" value="F:oxidoreductase activity"/>
    <property type="evidence" value="ECO:0007669"/>
    <property type="project" value="UniProtKB-KW"/>
</dbReference>
<sequence length="229" mass="25718">MRSQSSVVPSVAHLPGGILCFALSTYLPLLWTEYLLPWQLFDLSHLGTATGALVGVLVYECLGYFYRRGMHASDLLWRGLHQMHHSAERIDAWSAFWFHPFDMIGWTVMSSLALTLVVGLSTSATTAALLVFTLLSIFQYTNVGTPRWLGYIVQRPESHSWHHARGRHRNNYADVPLFDILFGTFDNPHDFAPATGFHDGASSRIGDMLLFREVSVNPLTHESSQDARA</sequence>
<evidence type="ECO:0000313" key="8">
    <source>
        <dbReference type="Proteomes" id="UP001596013"/>
    </source>
</evidence>
<evidence type="ECO:0000256" key="4">
    <source>
        <dbReference type="ARBA" id="ARBA00023136"/>
    </source>
</evidence>
<protein>
    <submittedName>
        <fullName evidence="7">Sterol desaturase family protein</fullName>
        <ecNumber evidence="7">1.-.-.-</ecNumber>
    </submittedName>
</protein>
<feature type="transmembrane region" description="Helical" evidence="5">
    <location>
        <begin position="43"/>
        <end position="66"/>
    </location>
</feature>
<dbReference type="Pfam" id="PF04116">
    <property type="entry name" value="FA_hydroxylase"/>
    <property type="match status" value="1"/>
</dbReference>
<evidence type="ECO:0000313" key="7">
    <source>
        <dbReference type="EMBL" id="MFC5435295.1"/>
    </source>
</evidence>
<evidence type="ECO:0000256" key="1">
    <source>
        <dbReference type="ARBA" id="ARBA00004370"/>
    </source>
</evidence>
<evidence type="ECO:0000256" key="5">
    <source>
        <dbReference type="SAM" id="Phobius"/>
    </source>
</evidence>